<evidence type="ECO:0000313" key="4">
    <source>
        <dbReference type="Proteomes" id="UP000030763"/>
    </source>
</evidence>
<dbReference type="GeneID" id="25335349"/>
<evidence type="ECO:0000256" key="2">
    <source>
        <dbReference type="SAM" id="MobiDB-lite"/>
    </source>
</evidence>
<feature type="compositionally biased region" description="Low complexity" evidence="2">
    <location>
        <begin position="675"/>
        <end position="686"/>
    </location>
</feature>
<feature type="region of interest" description="Disordered" evidence="2">
    <location>
        <begin position="193"/>
        <end position="226"/>
    </location>
</feature>
<dbReference type="Proteomes" id="UP000030763">
    <property type="component" value="Unassembled WGS sequence"/>
</dbReference>
<dbReference type="EMBL" id="HG718756">
    <property type="protein sequence ID" value="CDJ55993.1"/>
    <property type="molecule type" value="Genomic_DNA"/>
</dbReference>
<dbReference type="InterPro" id="IPR052145">
    <property type="entry name" value="Mediator/Homeobox_domain"/>
</dbReference>
<protein>
    <submittedName>
        <fullName evidence="3">Uncharacterized protein</fullName>
    </submittedName>
</protein>
<feature type="region of interest" description="Disordered" evidence="2">
    <location>
        <begin position="658"/>
        <end position="695"/>
    </location>
</feature>
<evidence type="ECO:0000256" key="1">
    <source>
        <dbReference type="SAM" id="Coils"/>
    </source>
</evidence>
<reference evidence="3" key="2">
    <citation type="submission" date="2013-10" db="EMBL/GenBank/DDBJ databases">
        <authorList>
            <person name="Aslett M."/>
        </authorList>
    </citation>
    <scope>NUCLEOTIDE SEQUENCE [LARGE SCALE GENOMIC DNA]</scope>
    <source>
        <strain evidence="3">Weybridge</strain>
    </source>
</reference>
<feature type="compositionally biased region" description="Low complexity" evidence="2">
    <location>
        <begin position="131"/>
        <end position="147"/>
    </location>
</feature>
<dbReference type="VEuPathDB" id="ToxoDB:EMWEY_00013630"/>
<sequence>MRFPRPDLDLAALKKEQQMAERAPHWLLVTSEERGPEGTRCKRMVLGEGTNVDPLDTSDPQMQQQPQEQQQQQQQQQGGWGPPTGPSDSTVPSFFSDGTSDWRYEITEEFDADWAWLSGGPWAADARGPLGAPSPGEGPHGGPHQQGYDAVKDRLQDKRLKVYVQGINITKPIAILNRHQVLQTLQHPHVAMGISRGTQGEGGPPGGPKGGGGPQGGPQGYRQSTPLTTTLCPEAYEALIERTKRILPSFKERQQVLLLLQLLLQHTRALQQQHRRYLQEQRALLIQANAAATAVTAAAGEQQEQQQQHHHHQQLLLEQAAAAAAAAAEAARSLRALQQQQLYELLFDATLPHMPHMPLEELGNLSRVFAYCAPTKGLGMLQVVALHAFDRSCSSLWGPPPAAAAASAATGAAAAAADGGPQENGLLWGVLQVLQPFALGLQRQGALGAPMQHSRAQIGGPPEALPEIGGPLAAVEGGPQETGGGLGCASRRLIDIVVSERGVSEFSSLSRGSLLQLLLCCCCVGSGASVAPMTAAKQCLNLLFRGPQGPLDPEFSLDEALWVLISCAYRESRGGPPAWLLPLFMEMWGPSSSPAAPAASAALLQQSPDALLGPAVAEEETGAVRCSPPLGAPGGPLLTLQQLQSLLQVIQESLLPEGSLGAPTEKQQQPPLPQPLRLLPGSAGPSPDGGPPNFAGLDSWMIELNVCQRGGPQGAPTVTRAFDYLEDPGAPKYNMQTIRVPAVGALAAVEALGWSLSQLLQHQQQQQQQQDHQQQKQQHLLQESIKRAHDLLLSILYKLSEAAANRTLSISALLQGAHILADAAEHFKGGLSAGASPGGPQASALQQEFEAQSALVELQAACGRLLLAAGNVMQGGAPQGAPLESLISSVCCCVVRFLEGCHVGGAPRSTVAATEARTAVPAAAAHADAAAALATGAAQCLQGLRLLLGGPPSSTLDPVDRLGGLSLRTQAEWLGALGTLMQRAPVLNKQQAAGPTGALGIYEEAAATALSAGPHAYSSTGTDAAAATTTTTSAAATAAEATAAAAAERAAQGLNALLDQLARASSYASDQEVSAAAELARQLQQMQQQVQQQVQQQLLQQQSVGFLGALSRVITGMNTARLEQLQQQQQQQQQDLSSNSSPKEVQKKPRETLFVAVEPA</sequence>
<dbReference type="OMA" id="DWAWLSG"/>
<feature type="compositionally biased region" description="Low complexity" evidence="2">
    <location>
        <begin position="60"/>
        <end position="77"/>
    </location>
</feature>
<dbReference type="AlphaFoldDB" id="U6LYP0"/>
<feature type="compositionally biased region" description="Low complexity" evidence="2">
    <location>
        <begin position="1124"/>
        <end position="1134"/>
    </location>
</feature>
<accession>U6LYP0</accession>
<feature type="compositionally biased region" description="Gly residues" evidence="2">
    <location>
        <begin position="199"/>
        <end position="219"/>
    </location>
</feature>
<feature type="compositionally biased region" description="Basic and acidic residues" evidence="2">
    <location>
        <begin position="31"/>
        <end position="40"/>
    </location>
</feature>
<name>U6LYP0_EIMMA</name>
<organism evidence="3 4">
    <name type="scientific">Eimeria maxima</name>
    <name type="common">Coccidian parasite</name>
    <dbReference type="NCBI Taxonomy" id="5804"/>
    <lineage>
        <taxon>Eukaryota</taxon>
        <taxon>Sar</taxon>
        <taxon>Alveolata</taxon>
        <taxon>Apicomplexa</taxon>
        <taxon>Conoidasida</taxon>
        <taxon>Coccidia</taxon>
        <taxon>Eucoccidiorida</taxon>
        <taxon>Eimeriorina</taxon>
        <taxon>Eimeriidae</taxon>
        <taxon>Eimeria</taxon>
    </lineage>
</organism>
<feature type="region of interest" description="Disordered" evidence="2">
    <location>
        <begin position="125"/>
        <end position="148"/>
    </location>
</feature>
<reference evidence="3" key="1">
    <citation type="submission" date="2013-10" db="EMBL/GenBank/DDBJ databases">
        <title>Genomic analysis of the causative agents of coccidiosis in chickens.</title>
        <authorList>
            <person name="Reid A.J."/>
            <person name="Blake D."/>
            <person name="Billington K."/>
            <person name="Browne H."/>
            <person name="Dunn M."/>
            <person name="Hung S."/>
            <person name="Kawahara F."/>
            <person name="Miranda-Saavedra D."/>
            <person name="Mourier T."/>
            <person name="Nagra H."/>
            <person name="Otto T.D."/>
            <person name="Rawlings N."/>
            <person name="Sanchez A."/>
            <person name="Sanders M."/>
            <person name="Subramaniam C."/>
            <person name="Tay Y."/>
            <person name="Dear P."/>
            <person name="Doerig C."/>
            <person name="Gruber A."/>
            <person name="Parkinson J."/>
            <person name="Shirley M."/>
            <person name="Wan K.L."/>
            <person name="Berriman M."/>
            <person name="Tomley F."/>
            <person name="Pain A."/>
        </authorList>
    </citation>
    <scope>NUCLEOTIDE SEQUENCE [LARGE SCALE GENOMIC DNA]</scope>
    <source>
        <strain evidence="3">Weybridge</strain>
    </source>
</reference>
<keyword evidence="4" id="KW-1185">Reference proteome</keyword>
<dbReference type="OrthoDB" id="349000at2759"/>
<gene>
    <name evidence="3" type="ORF">EMWEY_00013630</name>
</gene>
<dbReference type="PANTHER" id="PTHR24330:SF19">
    <property type="entry name" value="MEDIATOR OF RNA POLYMERASE II TRANSCRIPTION SUBUNIT 29"/>
    <property type="match status" value="1"/>
</dbReference>
<feature type="coiled-coil region" evidence="1">
    <location>
        <begin position="1044"/>
        <end position="1100"/>
    </location>
</feature>
<keyword evidence="1" id="KW-0175">Coiled coil</keyword>
<proteinExistence type="predicted"/>
<evidence type="ECO:0000313" key="3">
    <source>
        <dbReference type="EMBL" id="CDJ55993.1"/>
    </source>
</evidence>
<feature type="compositionally biased region" description="Polar residues" evidence="2">
    <location>
        <begin position="87"/>
        <end position="98"/>
    </location>
</feature>
<dbReference type="RefSeq" id="XP_013332643.1">
    <property type="nucleotide sequence ID" value="XM_013477189.1"/>
</dbReference>
<feature type="region of interest" description="Disordered" evidence="2">
    <location>
        <begin position="1124"/>
        <end position="1160"/>
    </location>
</feature>
<dbReference type="PANTHER" id="PTHR24330">
    <property type="entry name" value="HOMEOBOX PROTEIN BARH-LIKE"/>
    <property type="match status" value="1"/>
</dbReference>
<feature type="region of interest" description="Disordered" evidence="2">
    <location>
        <begin position="30"/>
        <end position="98"/>
    </location>
</feature>